<gene>
    <name evidence="1" type="ORF">ABEG17_04025</name>
</gene>
<reference evidence="1" key="1">
    <citation type="submission" date="2024-05" db="EMBL/GenBank/DDBJ databases">
        <authorList>
            <person name="Kim S."/>
            <person name="Heo J."/>
            <person name="Choi H."/>
            <person name="Choi Y."/>
            <person name="Kwon S.-W."/>
            <person name="Kim Y."/>
        </authorList>
    </citation>
    <scope>NUCLEOTIDE SEQUENCE</scope>
    <source>
        <strain evidence="1">KACC 23699</strain>
    </source>
</reference>
<proteinExistence type="predicted"/>
<accession>A0AAU7JW90</accession>
<dbReference type="EMBL" id="CP157483">
    <property type="protein sequence ID" value="XBO44516.1"/>
    <property type="molecule type" value="Genomic_DNA"/>
</dbReference>
<evidence type="ECO:0000313" key="1">
    <source>
        <dbReference type="EMBL" id="XBO44516.1"/>
    </source>
</evidence>
<dbReference type="RefSeq" id="WP_406832002.1">
    <property type="nucleotide sequence ID" value="NZ_CP157483.1"/>
</dbReference>
<dbReference type="AlphaFoldDB" id="A0AAU7JW90"/>
<sequence length="44" mass="4911">MGAWHYSCYEVTYRSGFVRHRMLVAADFRVCTPSGATCPPVATD</sequence>
<organism evidence="1">
    <name type="scientific">Pedococcus sp. KACC 23699</name>
    <dbReference type="NCBI Taxonomy" id="3149228"/>
    <lineage>
        <taxon>Bacteria</taxon>
        <taxon>Bacillati</taxon>
        <taxon>Actinomycetota</taxon>
        <taxon>Actinomycetes</taxon>
        <taxon>Micrococcales</taxon>
        <taxon>Intrasporangiaceae</taxon>
        <taxon>Pedococcus</taxon>
    </lineage>
</organism>
<protein>
    <submittedName>
        <fullName evidence="1">Uncharacterized protein</fullName>
    </submittedName>
</protein>
<name>A0AAU7JW90_9MICO</name>